<feature type="region of interest" description="Disordered" evidence="1">
    <location>
        <begin position="1"/>
        <end position="41"/>
    </location>
</feature>
<evidence type="ECO:0000256" key="1">
    <source>
        <dbReference type="SAM" id="MobiDB-lite"/>
    </source>
</evidence>
<accession>A0A6J7RZM8</accession>
<sequence>MGVKTQVAPINNPGSLPARPSLSDPAIGCPPTNLNARSGRSDSMASMIGAFTEPTSVTTGAPASRDSIAISAIKPTGAAITKMSTIAAKSTTEGTVESSAPKDWASSNRSGLLSKPRTLTPVSRSARPIEPPISPTPTIPTVFTREDRLEGREHLLNKRGEAQRDFDRCNNAKVLLSPISFRVQWLTLEHK</sequence>
<name>A0A6J7RZM8_9ZZZZ</name>
<evidence type="ECO:0000313" key="2">
    <source>
        <dbReference type="EMBL" id="CAB5033710.1"/>
    </source>
</evidence>
<feature type="region of interest" description="Disordered" evidence="1">
    <location>
        <begin position="91"/>
        <end position="140"/>
    </location>
</feature>
<dbReference type="AlphaFoldDB" id="A0A6J7RZM8"/>
<gene>
    <name evidence="2" type="ORF">UFOPK4121_01657</name>
</gene>
<dbReference type="EMBL" id="CAFBPQ010000095">
    <property type="protein sequence ID" value="CAB5033710.1"/>
    <property type="molecule type" value="Genomic_DNA"/>
</dbReference>
<feature type="compositionally biased region" description="Polar residues" evidence="1">
    <location>
        <begin position="32"/>
        <end position="41"/>
    </location>
</feature>
<proteinExistence type="predicted"/>
<reference evidence="2" key="1">
    <citation type="submission" date="2020-05" db="EMBL/GenBank/DDBJ databases">
        <authorList>
            <person name="Chiriac C."/>
            <person name="Salcher M."/>
            <person name="Ghai R."/>
            <person name="Kavagutti S V."/>
        </authorList>
    </citation>
    <scope>NUCLEOTIDE SEQUENCE</scope>
</reference>
<protein>
    <submittedName>
        <fullName evidence="2">Unannotated protein</fullName>
    </submittedName>
</protein>
<feature type="compositionally biased region" description="Pro residues" evidence="1">
    <location>
        <begin position="129"/>
        <end position="138"/>
    </location>
</feature>
<organism evidence="2">
    <name type="scientific">freshwater metagenome</name>
    <dbReference type="NCBI Taxonomy" id="449393"/>
    <lineage>
        <taxon>unclassified sequences</taxon>
        <taxon>metagenomes</taxon>
        <taxon>ecological metagenomes</taxon>
    </lineage>
</organism>